<reference evidence="2 3" key="1">
    <citation type="journal article" date="2018" name="Front. Microbiol.">
        <title>Adaptation of the Freshwater Bloom-Forming Cyanobacterium Microcystis aeruginosa to Brackish Water Is Driven by Recent Horizontal Transfer of Sucrose Genes.</title>
        <authorList>
            <person name="Tanabe Y."/>
            <person name="Hodoki Y."/>
            <person name="Sano T."/>
            <person name="Tada K."/>
            <person name="Watanabe M.M."/>
        </authorList>
    </citation>
    <scope>NUCLEOTIDE SEQUENCE [LARGE SCALE GENOMIC DNA]</scope>
    <source>
        <strain evidence="2 3">Sj</strain>
    </source>
</reference>
<sequence length="278" mass="30090">MPNNTHARQSPIYCHECKSISAAGEFNRYAMPASRLSFFRFKLTGLSMKTWCMFVAFTTLVLVGCDGRQSEPTPSSSAPPAVASSTPPKDRPPAPSIPSPQVVDGLEIGRTYDITSKADLREGPSGTAAKKVNQKASDILKAIHYMSVDSSVTVRVLDVKSEWVEIQIIEPEHLSATHRGWIPKSSVQSGQSSAKVDGWIRHTARVYRGKSAASDLAGYLSPPASVGVADDGSGWLRLVHGPIKAEGSNRFVDNPDFDSGLYIQADKFTTVIPSKWGK</sequence>
<evidence type="ECO:0000313" key="2">
    <source>
        <dbReference type="EMBL" id="GBL11661.1"/>
    </source>
</evidence>
<dbReference type="AlphaFoldDB" id="A0A2Z6UVL0"/>
<accession>A0A2Z6UVL0</accession>
<dbReference type="EMBL" id="BDSG01000087">
    <property type="protein sequence ID" value="GBL11661.1"/>
    <property type="molecule type" value="Genomic_DNA"/>
</dbReference>
<dbReference type="Proteomes" id="UP000248272">
    <property type="component" value="Unassembled WGS sequence"/>
</dbReference>
<feature type="region of interest" description="Disordered" evidence="1">
    <location>
        <begin position="68"/>
        <end position="103"/>
    </location>
</feature>
<evidence type="ECO:0000256" key="1">
    <source>
        <dbReference type="SAM" id="MobiDB-lite"/>
    </source>
</evidence>
<proteinExistence type="predicted"/>
<protein>
    <submittedName>
        <fullName evidence="2">Uncharacterized protein</fullName>
    </submittedName>
</protein>
<feature type="compositionally biased region" description="Low complexity" evidence="1">
    <location>
        <begin position="70"/>
        <end position="87"/>
    </location>
</feature>
<name>A0A2Z6UVL0_MICAE</name>
<gene>
    <name evidence="2" type="ORF">MSj_03169</name>
</gene>
<organism evidence="2 3">
    <name type="scientific">Microcystis aeruginosa Sj</name>
    <dbReference type="NCBI Taxonomy" id="1979544"/>
    <lineage>
        <taxon>Bacteria</taxon>
        <taxon>Bacillati</taxon>
        <taxon>Cyanobacteriota</taxon>
        <taxon>Cyanophyceae</taxon>
        <taxon>Oscillatoriophycideae</taxon>
        <taxon>Chroococcales</taxon>
        <taxon>Microcystaceae</taxon>
        <taxon>Microcystis</taxon>
    </lineage>
</organism>
<comment type="caution">
    <text evidence="2">The sequence shown here is derived from an EMBL/GenBank/DDBJ whole genome shotgun (WGS) entry which is preliminary data.</text>
</comment>
<evidence type="ECO:0000313" key="3">
    <source>
        <dbReference type="Proteomes" id="UP000248272"/>
    </source>
</evidence>